<dbReference type="InterPro" id="IPR051690">
    <property type="entry name" value="PseI-like"/>
</dbReference>
<sequence>MKKICIGKKFIGEGYPCFTIAEAGANHEGDIKKAFQLIDEAKNSGVDAIKFQTYTAAKLTTKTAPKYWDDGIKNESQFDVFSKLDKLSDNEWKEVFDYAKNKKIICFSTPFDEESVDMLNSLNVPAFKIASADITHLPLIRKIASKKKP</sequence>
<dbReference type="AlphaFoldDB" id="A0A382YGS2"/>
<feature type="domain" description="PseI/NeuA/B-like" evidence="1">
    <location>
        <begin position="37"/>
        <end position="149"/>
    </location>
</feature>
<organism evidence="2">
    <name type="scientific">marine metagenome</name>
    <dbReference type="NCBI Taxonomy" id="408172"/>
    <lineage>
        <taxon>unclassified sequences</taxon>
        <taxon>metagenomes</taxon>
        <taxon>ecological metagenomes</taxon>
    </lineage>
</organism>
<evidence type="ECO:0000313" key="2">
    <source>
        <dbReference type="EMBL" id="SVD82492.1"/>
    </source>
</evidence>
<dbReference type="PANTHER" id="PTHR42966:SF1">
    <property type="entry name" value="SIALIC ACID SYNTHASE"/>
    <property type="match status" value="1"/>
</dbReference>
<protein>
    <recommendedName>
        <fullName evidence="1">PseI/NeuA/B-like domain-containing protein</fullName>
    </recommendedName>
</protein>
<dbReference type="Pfam" id="PF03102">
    <property type="entry name" value="NeuB"/>
    <property type="match status" value="1"/>
</dbReference>
<feature type="non-terminal residue" evidence="2">
    <location>
        <position position="149"/>
    </location>
</feature>
<dbReference type="SUPFAM" id="SSF51569">
    <property type="entry name" value="Aldolase"/>
    <property type="match status" value="1"/>
</dbReference>
<dbReference type="InterPro" id="IPR013785">
    <property type="entry name" value="Aldolase_TIM"/>
</dbReference>
<dbReference type="PANTHER" id="PTHR42966">
    <property type="entry name" value="N-ACETYLNEURAMINATE SYNTHASE"/>
    <property type="match status" value="1"/>
</dbReference>
<evidence type="ECO:0000259" key="1">
    <source>
        <dbReference type="Pfam" id="PF03102"/>
    </source>
</evidence>
<dbReference type="GO" id="GO:0016051">
    <property type="term" value="P:carbohydrate biosynthetic process"/>
    <property type="evidence" value="ECO:0007669"/>
    <property type="project" value="InterPro"/>
</dbReference>
<name>A0A382YGS2_9ZZZZ</name>
<proteinExistence type="predicted"/>
<dbReference type="Gene3D" id="3.20.20.70">
    <property type="entry name" value="Aldolase class I"/>
    <property type="match status" value="1"/>
</dbReference>
<dbReference type="EMBL" id="UINC01175719">
    <property type="protein sequence ID" value="SVD82492.1"/>
    <property type="molecule type" value="Genomic_DNA"/>
</dbReference>
<reference evidence="2" key="1">
    <citation type="submission" date="2018-05" db="EMBL/GenBank/DDBJ databases">
        <authorList>
            <person name="Lanie J.A."/>
            <person name="Ng W.-L."/>
            <person name="Kazmierczak K.M."/>
            <person name="Andrzejewski T.M."/>
            <person name="Davidsen T.M."/>
            <person name="Wayne K.J."/>
            <person name="Tettelin H."/>
            <person name="Glass J.I."/>
            <person name="Rusch D."/>
            <person name="Podicherti R."/>
            <person name="Tsui H.-C.T."/>
            <person name="Winkler M.E."/>
        </authorList>
    </citation>
    <scope>NUCLEOTIDE SEQUENCE</scope>
</reference>
<dbReference type="InterPro" id="IPR013132">
    <property type="entry name" value="PseI/NeuA/B-like_N"/>
</dbReference>
<gene>
    <name evidence="2" type="ORF">METZ01_LOCUS435346</name>
</gene>
<dbReference type="GO" id="GO:0047444">
    <property type="term" value="F:N-acylneuraminate-9-phosphate synthase activity"/>
    <property type="evidence" value="ECO:0007669"/>
    <property type="project" value="TreeGrafter"/>
</dbReference>
<accession>A0A382YGS2</accession>